<feature type="compositionally biased region" description="Polar residues" evidence="1">
    <location>
        <begin position="724"/>
        <end position="733"/>
    </location>
</feature>
<feature type="compositionally biased region" description="Polar residues" evidence="1">
    <location>
        <begin position="521"/>
        <end position="537"/>
    </location>
</feature>
<dbReference type="AlphaFoldDB" id="A0A5M9JQW9"/>
<dbReference type="PANTHER" id="PTHR11081:SF62">
    <property type="entry name" value="XPG-I DOMAIN-CONTAINING PROTEIN"/>
    <property type="match status" value="1"/>
</dbReference>
<keyword evidence="4" id="KW-1185">Reference proteome</keyword>
<feature type="compositionally biased region" description="Low complexity" evidence="1">
    <location>
        <begin position="826"/>
        <end position="836"/>
    </location>
</feature>
<sequence length="885" mass="99280">MLTSEEYSNLHLNERNFITFVLRLLKLNIQLVFVADGPHKPREKHGGKGAGIWTYKNDVLHRCLRFLGVKWHNAPGEAEAECAMLQRRGTVDCVWTDDGDALMFGCGILIRFLREDEEGGERKKGKGGKAWKTKNGGIKDLDRVAMYRASVIQSRHPGFDREGLVLFVILSGGDYGKGLLDCGPGKARKIVEMGFGKDFCEVVRTSGDLSAWRKDLRKFLRDSGLGVSVPENFPTKRIVGLYHEPCISSLEGLKKLEENVWKGEIDERELQSFFVEKFNWGIDKYIDLVLPVILTRLLAFFEKNGKSDIDKYHLTYLEDGLRCTVWYTLFAVTSLDKEFLDTCIEDLNKRRSKRNWKTYELPWGEKPWVEGRGLLTCIVKHVMEQDVSLVPEVDIETPILRGRRRSFSPQLTILEDRIQVEKSRVSVSPPPTPQNRFTITKEEMTFDTTVYQETDDEFIEKIPKTLKQSRSTSPPILLDKQEVTQGHDASAEIAIESLGLSMKGGYRLRLAECADSILRSTKSSDTNIPSNIQSNALPSPPSTSTKEEHGSTYVIAMDEPLDLDSENESLDASLATSKISKPLLFAPLPPDSLSPQIASNSYYNSYLDPITKNLESESESESGFENEAFPVIAMDEPLDSDSETEPLDAKSSISFMSKPPLKHGSLASHSQSSFPSDLDISFFSNIPPRAKDQLIDKKGDNRNRNTHDETSDTAMDEELEVDEQSSQPNRPISVSSLALRKITTPNTHQLASDISLHHVDINTVPKLGDHPNLDTSNQNPRPKPNVILYPAHPTGPYQEFDISEFFSSPPVLSPPSPSQSRDGPQTNSHPTNNNTTSHTISVLLQQQQQQLYQHHNQEIEIDMMDLSGFFSSGSSLHESPPLSQS</sequence>
<dbReference type="PRINTS" id="PR00853">
    <property type="entry name" value="XPGRADSUPER"/>
</dbReference>
<evidence type="ECO:0000259" key="2">
    <source>
        <dbReference type="SMART" id="SM00484"/>
    </source>
</evidence>
<evidence type="ECO:0000256" key="1">
    <source>
        <dbReference type="SAM" id="MobiDB-lite"/>
    </source>
</evidence>
<dbReference type="VEuPathDB" id="FungiDB:MFRU_011g01310"/>
<comment type="caution">
    <text evidence="3">The sequence shown here is derived from an EMBL/GenBank/DDBJ whole genome shotgun (WGS) entry which is preliminary data.</text>
</comment>
<dbReference type="GO" id="GO:0006281">
    <property type="term" value="P:DNA repair"/>
    <property type="evidence" value="ECO:0007669"/>
    <property type="project" value="UniProtKB-ARBA"/>
</dbReference>
<accession>A0A5M9JQW9</accession>
<feature type="region of interest" description="Disordered" evidence="1">
    <location>
        <begin position="691"/>
        <end position="733"/>
    </location>
</feature>
<dbReference type="EMBL" id="VICG01000006">
    <property type="protein sequence ID" value="KAA8570813.1"/>
    <property type="molecule type" value="Genomic_DNA"/>
</dbReference>
<dbReference type="InterPro" id="IPR006086">
    <property type="entry name" value="XPG-I_dom"/>
</dbReference>
<dbReference type="Proteomes" id="UP000322873">
    <property type="component" value="Unassembled WGS sequence"/>
</dbReference>
<gene>
    <name evidence="3" type="ORF">EYC84_000205</name>
</gene>
<dbReference type="SMART" id="SM00484">
    <property type="entry name" value="XPGI"/>
    <property type="match status" value="1"/>
</dbReference>
<dbReference type="PANTHER" id="PTHR11081">
    <property type="entry name" value="FLAP ENDONUCLEASE FAMILY MEMBER"/>
    <property type="match status" value="1"/>
</dbReference>
<feature type="compositionally biased region" description="Basic and acidic residues" evidence="1">
    <location>
        <begin position="691"/>
        <end position="710"/>
    </location>
</feature>
<name>A0A5M9JQW9_MONFR</name>
<evidence type="ECO:0000313" key="4">
    <source>
        <dbReference type="Proteomes" id="UP000322873"/>
    </source>
</evidence>
<dbReference type="SUPFAM" id="SSF88723">
    <property type="entry name" value="PIN domain-like"/>
    <property type="match status" value="1"/>
</dbReference>
<dbReference type="Pfam" id="PF00867">
    <property type="entry name" value="XPG_I"/>
    <property type="match status" value="1"/>
</dbReference>
<dbReference type="InterPro" id="IPR006084">
    <property type="entry name" value="XPG/Rad2"/>
</dbReference>
<dbReference type="InterPro" id="IPR036279">
    <property type="entry name" value="5-3_exonuclease_C_sf"/>
</dbReference>
<evidence type="ECO:0000313" key="3">
    <source>
        <dbReference type="EMBL" id="KAA8570813.1"/>
    </source>
</evidence>
<dbReference type="SUPFAM" id="SSF47807">
    <property type="entry name" value="5' to 3' exonuclease, C-terminal subdomain"/>
    <property type="match status" value="1"/>
</dbReference>
<proteinExistence type="predicted"/>
<feature type="domain" description="XPG-I" evidence="2">
    <location>
        <begin position="65"/>
        <end position="136"/>
    </location>
</feature>
<feature type="region of interest" description="Disordered" evidence="1">
    <location>
        <begin position="765"/>
        <end position="836"/>
    </location>
</feature>
<feature type="region of interest" description="Disordered" evidence="1">
    <location>
        <begin position="521"/>
        <end position="549"/>
    </location>
</feature>
<organism evidence="3 4">
    <name type="scientific">Monilinia fructicola</name>
    <name type="common">Brown rot fungus</name>
    <name type="synonym">Ciboria fructicola</name>
    <dbReference type="NCBI Taxonomy" id="38448"/>
    <lineage>
        <taxon>Eukaryota</taxon>
        <taxon>Fungi</taxon>
        <taxon>Dikarya</taxon>
        <taxon>Ascomycota</taxon>
        <taxon>Pezizomycotina</taxon>
        <taxon>Leotiomycetes</taxon>
        <taxon>Helotiales</taxon>
        <taxon>Sclerotiniaceae</taxon>
        <taxon>Monilinia</taxon>
    </lineage>
</organism>
<protein>
    <recommendedName>
        <fullName evidence="2">XPG-I domain-containing protein</fullName>
    </recommendedName>
</protein>
<dbReference type="CDD" id="cd09870">
    <property type="entry name" value="PIN_YEN1"/>
    <property type="match status" value="1"/>
</dbReference>
<feature type="compositionally biased region" description="Acidic residues" evidence="1">
    <location>
        <begin position="714"/>
        <end position="723"/>
    </location>
</feature>
<dbReference type="InterPro" id="IPR029060">
    <property type="entry name" value="PIN-like_dom_sf"/>
</dbReference>
<dbReference type="GO" id="GO:0017108">
    <property type="term" value="F:5'-flap endonuclease activity"/>
    <property type="evidence" value="ECO:0007669"/>
    <property type="project" value="TreeGrafter"/>
</dbReference>
<reference evidence="3 4" key="1">
    <citation type="submission" date="2019-06" db="EMBL/GenBank/DDBJ databases">
        <title>Genome Sequence of the Brown Rot Fungal Pathogen Monilinia fructicola.</title>
        <authorList>
            <person name="De Miccolis Angelini R.M."/>
            <person name="Landi L."/>
            <person name="Abate D."/>
            <person name="Pollastro S."/>
            <person name="Romanazzi G."/>
            <person name="Faretra F."/>
        </authorList>
    </citation>
    <scope>NUCLEOTIDE SEQUENCE [LARGE SCALE GENOMIC DNA]</scope>
    <source>
        <strain evidence="3 4">Mfrc123</strain>
    </source>
</reference>
<dbReference type="Gene3D" id="3.40.50.1010">
    <property type="entry name" value="5'-nuclease"/>
    <property type="match status" value="1"/>
</dbReference>